<proteinExistence type="predicted"/>
<name>A0ABD5LUN8_AGRRD</name>
<evidence type="ECO:0000313" key="2">
    <source>
        <dbReference type="EMBL" id="MES4993866.1"/>
    </source>
</evidence>
<evidence type="ECO:0000259" key="1">
    <source>
        <dbReference type="Pfam" id="PF19192"/>
    </source>
</evidence>
<dbReference type="Pfam" id="PF19192">
    <property type="entry name" value="Response_reg_2"/>
    <property type="match status" value="1"/>
</dbReference>
<dbReference type="EMBL" id="JBETME010000024">
    <property type="protein sequence ID" value="MES4993866.1"/>
    <property type="molecule type" value="Genomic_DNA"/>
</dbReference>
<organism evidence="2 3">
    <name type="scientific">Agrobacterium radiobacter</name>
    <dbReference type="NCBI Taxonomy" id="362"/>
    <lineage>
        <taxon>Bacteria</taxon>
        <taxon>Pseudomonadati</taxon>
        <taxon>Pseudomonadota</taxon>
        <taxon>Alphaproteobacteria</taxon>
        <taxon>Hyphomicrobiales</taxon>
        <taxon>Rhizobiaceae</taxon>
        <taxon>Rhizobium/Agrobacterium group</taxon>
        <taxon>Agrobacterium</taxon>
        <taxon>Agrobacterium tumefaciens complex</taxon>
    </lineage>
</organism>
<dbReference type="InterPro" id="IPR043834">
    <property type="entry name" value="REC"/>
</dbReference>
<evidence type="ECO:0000313" key="3">
    <source>
        <dbReference type="Proteomes" id="UP001438189"/>
    </source>
</evidence>
<dbReference type="AlphaFoldDB" id="A0ABD5LUN8"/>
<dbReference type="Proteomes" id="UP001438189">
    <property type="component" value="Unassembled WGS sequence"/>
</dbReference>
<accession>A0ABD5LUN8</accession>
<gene>
    <name evidence="2" type="ORF">ABVB70_26600</name>
</gene>
<comment type="caution">
    <text evidence="2">The sequence shown here is derived from an EMBL/GenBank/DDBJ whole genome shotgun (WGS) entry which is preliminary data.</text>
</comment>
<protein>
    <submittedName>
        <fullName evidence="2">Response regulator receiver domain</fullName>
    </submittedName>
</protein>
<dbReference type="RefSeq" id="WP_353574761.1">
    <property type="nucleotide sequence ID" value="NZ_JBETME010000024.1"/>
</dbReference>
<sequence length="627" mass="69545">MNDVMAAVEPIANLPILVQEAFIDPIRSVLIIDDRYPTWDTIFGKEGYERNDKRWAPPEQMHRVVQQFRDKSPALTVDIHDGGDNAEISRYLHQSDLLVLDYQLEPKEPYGIKASQILVKLLASTHFNLVVVHTDTDDLVTPFNTILLSLLSPIASDGSKVTMGSKLLEKAQEEDDWEDIEAEVEEAMREGSYLAYRRALDKNVSTSQFIDDYPEAAKFKAICEKAGWKAGECRLALYWALSKHETRMVKTDAQTQFRWSSPGESDHAWIRTSGGFIAFAKKQNTQLLDTLRDALADWKPSPSRMISSRIRAEISSLGVMAEDTTFSDRRAYWKYYQELLASDVTGEAGDSQRRTLIEAHAARHTERLLDKVGAKAVEFGLKLVKCDPTSSDPAAPGFASHYEVTPSAEGGTDLTINHYNAYISTKPVSGWHLQPGHLLKLGRELWVCASPACDLVPEQKTQIGMTGSSKAKTKPFLAVKLHVRDDVGRADVNSNTMVFLLDEQKNEVATYSVFEKSGENASPVWRMMFADNFGKFKVQDKVADLGISVISGESGTLEVKPIKATIVGQLRYEYALNLINKLGIEFTRIGLDFVAPPDKAIATAIAATIVEPVEDEAGLNDVAAVAG</sequence>
<reference evidence="2 3" key="1">
    <citation type="submission" date="2024-06" db="EMBL/GenBank/DDBJ databases">
        <title>Genome sequencing of Agrobacterium spp. from tobacco in Serbia.</title>
        <authorList>
            <person name="Ilicic R.J."/>
            <person name="Studholme D.J."/>
            <person name="Jelusic A."/>
            <person name="Barac G."/>
            <person name="Bagi F."/>
            <person name="Popovic Milovanovic T."/>
        </authorList>
    </citation>
    <scope>NUCLEOTIDE SEQUENCE [LARGE SCALE GENOMIC DNA]</scope>
    <source>
        <strain evidence="2 3">DA1</strain>
    </source>
</reference>
<feature type="domain" description="Response receiver" evidence="1">
    <location>
        <begin position="26"/>
        <end position="172"/>
    </location>
</feature>